<evidence type="ECO:0000256" key="2">
    <source>
        <dbReference type="SAM" id="SignalP"/>
    </source>
</evidence>
<dbReference type="EMBL" id="CP047045">
    <property type="protein sequence ID" value="QGZ96591.1"/>
    <property type="molecule type" value="Genomic_DNA"/>
</dbReference>
<reference evidence="4" key="1">
    <citation type="submission" date="2019-12" db="EMBL/GenBank/DDBJ databases">
        <title>Complete genome of Terracaulis silvestris 0127_4.</title>
        <authorList>
            <person name="Vieira S."/>
            <person name="Riedel T."/>
            <person name="Sproer C."/>
            <person name="Pascual J."/>
            <person name="Boedeker C."/>
            <person name="Overmann J."/>
        </authorList>
    </citation>
    <scope>NUCLEOTIDE SEQUENCE [LARGE SCALE GENOMIC DNA]</scope>
    <source>
        <strain evidence="4">0127_4</strain>
    </source>
</reference>
<feature type="region of interest" description="Disordered" evidence="1">
    <location>
        <begin position="49"/>
        <end position="88"/>
    </location>
</feature>
<dbReference type="KEGG" id="tsv:DSM104635_03451"/>
<evidence type="ECO:0000313" key="4">
    <source>
        <dbReference type="Proteomes" id="UP000431269"/>
    </source>
</evidence>
<gene>
    <name evidence="3" type="ORF">DSM104635_03451</name>
</gene>
<accession>A0A6I6MQZ3</accession>
<dbReference type="Proteomes" id="UP000431269">
    <property type="component" value="Chromosome"/>
</dbReference>
<keyword evidence="4" id="KW-1185">Reference proteome</keyword>
<name>A0A6I6MQZ3_9CAUL</name>
<proteinExistence type="predicted"/>
<dbReference type="PROSITE" id="PS51257">
    <property type="entry name" value="PROKAR_LIPOPROTEIN"/>
    <property type="match status" value="1"/>
</dbReference>
<sequence length="88" mass="8891">MKYSLFAALAAAALGAACTHPIDNSGAPSFGEATEANRDRQMTPVVVEAAPPEGSGSQGVLAQSRYRAGTTKPLLPSSSSIANPSTTN</sequence>
<organism evidence="3 4">
    <name type="scientific">Terricaulis silvestris</name>
    <dbReference type="NCBI Taxonomy" id="2686094"/>
    <lineage>
        <taxon>Bacteria</taxon>
        <taxon>Pseudomonadati</taxon>
        <taxon>Pseudomonadota</taxon>
        <taxon>Alphaproteobacteria</taxon>
        <taxon>Caulobacterales</taxon>
        <taxon>Caulobacteraceae</taxon>
        <taxon>Terricaulis</taxon>
    </lineage>
</organism>
<dbReference type="RefSeq" id="WP_158767371.1">
    <property type="nucleotide sequence ID" value="NZ_CP047045.1"/>
</dbReference>
<evidence type="ECO:0000256" key="1">
    <source>
        <dbReference type="SAM" id="MobiDB-lite"/>
    </source>
</evidence>
<evidence type="ECO:0000313" key="3">
    <source>
        <dbReference type="EMBL" id="QGZ96591.1"/>
    </source>
</evidence>
<keyword evidence="2" id="KW-0732">Signal</keyword>
<dbReference type="AlphaFoldDB" id="A0A6I6MQZ3"/>
<feature type="chain" id="PRO_5026273101" description="Lipoprotein" evidence="2">
    <location>
        <begin position="20"/>
        <end position="88"/>
    </location>
</feature>
<feature type="compositionally biased region" description="Polar residues" evidence="1">
    <location>
        <begin position="76"/>
        <end position="88"/>
    </location>
</feature>
<evidence type="ECO:0008006" key="5">
    <source>
        <dbReference type="Google" id="ProtNLM"/>
    </source>
</evidence>
<feature type="signal peptide" evidence="2">
    <location>
        <begin position="1"/>
        <end position="19"/>
    </location>
</feature>
<protein>
    <recommendedName>
        <fullName evidence="5">Lipoprotein</fullName>
    </recommendedName>
</protein>